<evidence type="ECO:0000256" key="5">
    <source>
        <dbReference type="ARBA" id="ARBA00022692"/>
    </source>
</evidence>
<dbReference type="InterPro" id="IPR037294">
    <property type="entry name" value="ABC_BtuC-like"/>
</dbReference>
<evidence type="ECO:0000313" key="9">
    <source>
        <dbReference type="EMBL" id="MCQ0971780.1"/>
    </source>
</evidence>
<evidence type="ECO:0000313" key="10">
    <source>
        <dbReference type="Proteomes" id="UP001203945"/>
    </source>
</evidence>
<evidence type="ECO:0000256" key="7">
    <source>
        <dbReference type="ARBA" id="ARBA00023136"/>
    </source>
</evidence>
<evidence type="ECO:0000256" key="1">
    <source>
        <dbReference type="ARBA" id="ARBA00004651"/>
    </source>
</evidence>
<evidence type="ECO:0000256" key="6">
    <source>
        <dbReference type="ARBA" id="ARBA00022989"/>
    </source>
</evidence>
<keyword evidence="6 8" id="KW-1133">Transmembrane helix</keyword>
<comment type="subcellular location">
    <subcellularLocation>
        <location evidence="1">Cell membrane</location>
        <topology evidence="1">Multi-pass membrane protein</topology>
    </subcellularLocation>
</comment>
<evidence type="ECO:0000256" key="3">
    <source>
        <dbReference type="ARBA" id="ARBA00022448"/>
    </source>
</evidence>
<gene>
    <name evidence="9" type="ORF">MLD63_15260</name>
</gene>
<feature type="transmembrane region" description="Helical" evidence="8">
    <location>
        <begin position="105"/>
        <end position="127"/>
    </location>
</feature>
<protein>
    <submittedName>
        <fullName evidence="9">Iron ABC transporter permease</fullName>
    </submittedName>
</protein>
<dbReference type="Gene3D" id="1.10.3470.10">
    <property type="entry name" value="ABC transporter involved in vitamin B12 uptake, BtuC"/>
    <property type="match status" value="1"/>
</dbReference>
<evidence type="ECO:0000256" key="8">
    <source>
        <dbReference type="SAM" id="Phobius"/>
    </source>
</evidence>
<dbReference type="InterPro" id="IPR000522">
    <property type="entry name" value="ABC_transptr_permease_BtuC"/>
</dbReference>
<dbReference type="CDD" id="cd06550">
    <property type="entry name" value="TM_ABC_iron-siderophores_like"/>
    <property type="match status" value="1"/>
</dbReference>
<accession>A0ABT1MTZ6</accession>
<dbReference type="SUPFAM" id="SSF81345">
    <property type="entry name" value="ABC transporter involved in vitamin B12 uptake, BtuC"/>
    <property type="match status" value="1"/>
</dbReference>
<feature type="transmembrane region" description="Helical" evidence="8">
    <location>
        <begin position="139"/>
        <end position="158"/>
    </location>
</feature>
<evidence type="ECO:0000256" key="2">
    <source>
        <dbReference type="ARBA" id="ARBA00007935"/>
    </source>
</evidence>
<reference evidence="9 10" key="1">
    <citation type="submission" date="2022-03" db="EMBL/GenBank/DDBJ databases">
        <authorList>
            <person name="He Y."/>
        </authorList>
    </citation>
    <scope>NUCLEOTIDE SEQUENCE [LARGE SCALE GENOMIC DNA]</scope>
    <source>
        <strain evidence="9 10">TK19116</strain>
    </source>
</reference>
<dbReference type="PANTHER" id="PTHR30472">
    <property type="entry name" value="FERRIC ENTEROBACTIN TRANSPORT SYSTEM PERMEASE PROTEIN"/>
    <property type="match status" value="1"/>
</dbReference>
<dbReference type="EMBL" id="JAKZEU010000006">
    <property type="protein sequence ID" value="MCQ0971780.1"/>
    <property type="molecule type" value="Genomic_DNA"/>
</dbReference>
<dbReference type="RefSeq" id="WP_255330943.1">
    <property type="nucleotide sequence ID" value="NZ_JAKZEU010000006.1"/>
</dbReference>
<comment type="similarity">
    <text evidence="2">Belongs to the binding-protein-dependent transport system permease family. FecCD subfamily.</text>
</comment>
<dbReference type="PANTHER" id="PTHR30472:SF25">
    <property type="entry name" value="ABC TRANSPORTER PERMEASE PROTEIN MJ0876-RELATED"/>
    <property type="match status" value="1"/>
</dbReference>
<keyword evidence="4" id="KW-1003">Cell membrane</keyword>
<keyword evidence="5 8" id="KW-0812">Transmembrane</keyword>
<feature type="transmembrane region" description="Helical" evidence="8">
    <location>
        <begin position="331"/>
        <end position="348"/>
    </location>
</feature>
<feature type="transmembrane region" description="Helical" evidence="8">
    <location>
        <begin position="298"/>
        <end position="319"/>
    </location>
</feature>
<name>A0ABT1MTZ6_9RHOB</name>
<keyword evidence="3" id="KW-0813">Transport</keyword>
<feature type="transmembrane region" description="Helical" evidence="8">
    <location>
        <begin position="170"/>
        <end position="193"/>
    </location>
</feature>
<feature type="transmembrane region" description="Helical" evidence="8">
    <location>
        <begin position="259"/>
        <end position="286"/>
    </location>
</feature>
<keyword evidence="7 8" id="KW-0472">Membrane</keyword>
<comment type="caution">
    <text evidence="9">The sequence shown here is derived from an EMBL/GenBank/DDBJ whole genome shotgun (WGS) entry which is preliminary data.</text>
</comment>
<evidence type="ECO:0000256" key="4">
    <source>
        <dbReference type="ARBA" id="ARBA00022475"/>
    </source>
</evidence>
<dbReference type="Pfam" id="PF01032">
    <property type="entry name" value="FecCD"/>
    <property type="match status" value="1"/>
</dbReference>
<keyword evidence="10" id="KW-1185">Reference proteome</keyword>
<feature type="transmembrane region" description="Helical" evidence="8">
    <location>
        <begin position="71"/>
        <end position="93"/>
    </location>
</feature>
<dbReference type="Proteomes" id="UP001203945">
    <property type="component" value="Unassembled WGS sequence"/>
</dbReference>
<sequence>MVALEADAGRLDGDRAHLGRNIAILLSVLLLSVAILSLGHGASGVSAWTVLIDWMTGQTVDVTDRVVLFDIRLPRLATGILVGASLAVSGAIMQGLFRNPLADPGLLGVSAGAGLGAIAALVMGGLLPPAVAAAAGWHLVSLSAFFGGWIAMLTLYAISTRQGRTSIATMLLAGIALAAMVGAVSGLIVYRATDDQLRDLTFWGLGSLAGASWTKLAAAAPLMLVALAASPLIARGLDGLALGEAMAAHVGIRVQRVKAAAILTAAGATGAAVAISGGIGFVGIVVPHLLRLVAGPRHRWLLINSALLGATVLVGADMISRTIIAPAELPIGIITAMIGGPFFLWVLLSNRRTLDA</sequence>
<organism evidence="9 10">
    <name type="scientific">Paracoccus albicereus</name>
    <dbReference type="NCBI Taxonomy" id="2922394"/>
    <lineage>
        <taxon>Bacteria</taxon>
        <taxon>Pseudomonadati</taxon>
        <taxon>Pseudomonadota</taxon>
        <taxon>Alphaproteobacteria</taxon>
        <taxon>Rhodobacterales</taxon>
        <taxon>Paracoccaceae</taxon>
        <taxon>Paracoccus</taxon>
    </lineage>
</organism>
<proteinExistence type="inferred from homology"/>
<feature type="transmembrane region" description="Helical" evidence="8">
    <location>
        <begin position="22"/>
        <end position="51"/>
    </location>
</feature>